<dbReference type="Pfam" id="PF01593">
    <property type="entry name" value="Amino_oxidase"/>
    <property type="match status" value="1"/>
</dbReference>
<dbReference type="InterPro" id="IPR050464">
    <property type="entry name" value="Zeta_carotene_desat/Oxidored"/>
</dbReference>
<evidence type="ECO:0000313" key="3">
    <source>
        <dbReference type="Proteomes" id="UP000008229"/>
    </source>
</evidence>
<dbReference type="PRINTS" id="PR00419">
    <property type="entry name" value="ADXRDTASE"/>
</dbReference>
<reference evidence="3" key="2">
    <citation type="submission" date="2010-01" db="EMBL/GenBank/DDBJ databases">
        <title>The complete genome of Conexibacter woesei DSM 14684.</title>
        <authorList>
            <consortium name="US DOE Joint Genome Institute (JGI-PGF)"/>
            <person name="Lucas S."/>
            <person name="Copeland A."/>
            <person name="Lapidus A."/>
            <person name="Glavina del Rio T."/>
            <person name="Dalin E."/>
            <person name="Tice H."/>
            <person name="Bruce D."/>
            <person name="Goodwin L."/>
            <person name="Pitluck S."/>
            <person name="Kyrpides N."/>
            <person name="Mavromatis K."/>
            <person name="Ivanova N."/>
            <person name="Mikhailova N."/>
            <person name="Chertkov O."/>
            <person name="Brettin T."/>
            <person name="Detter J.C."/>
            <person name="Han C."/>
            <person name="Larimer F."/>
            <person name="Land M."/>
            <person name="Hauser L."/>
            <person name="Markowitz V."/>
            <person name="Cheng J.-F."/>
            <person name="Hugenholtz P."/>
            <person name="Woyke T."/>
            <person name="Wu D."/>
            <person name="Pukall R."/>
            <person name="Steenblock K."/>
            <person name="Schneider S."/>
            <person name="Klenk H.-P."/>
            <person name="Eisen J.A."/>
        </authorList>
    </citation>
    <scope>NUCLEOTIDE SEQUENCE [LARGE SCALE GENOMIC DNA]</scope>
    <source>
        <strain evidence="3">DSM 14684 / CIP 108061 / JCM 11494 / NBRC 100937 / ID131577</strain>
    </source>
</reference>
<dbReference type="PANTHER" id="PTHR42923">
    <property type="entry name" value="PROTOPORPHYRINOGEN OXIDASE"/>
    <property type="match status" value="1"/>
</dbReference>
<reference evidence="2 3" key="1">
    <citation type="journal article" date="2010" name="Stand. Genomic Sci.">
        <title>Complete genome sequence of Conexibacter woesei type strain (ID131577).</title>
        <authorList>
            <person name="Pukall R."/>
            <person name="Lapidus A."/>
            <person name="Glavina Del Rio T."/>
            <person name="Copeland A."/>
            <person name="Tice H."/>
            <person name="Cheng J.-F."/>
            <person name="Lucas S."/>
            <person name="Chen F."/>
            <person name="Nolan M."/>
            <person name="Bruce D."/>
            <person name="Goodwin L."/>
            <person name="Pitluck S."/>
            <person name="Mavromatis K."/>
            <person name="Ivanova N."/>
            <person name="Ovchinnikova G."/>
            <person name="Pati A."/>
            <person name="Chen A."/>
            <person name="Palaniappan K."/>
            <person name="Land M."/>
            <person name="Hauser L."/>
            <person name="Chang Y.-J."/>
            <person name="Jeffries C.D."/>
            <person name="Chain P."/>
            <person name="Meincke L."/>
            <person name="Sims D."/>
            <person name="Brettin T."/>
            <person name="Detter J.C."/>
            <person name="Rohde M."/>
            <person name="Goeker M."/>
            <person name="Bristow J."/>
            <person name="Eisen J.A."/>
            <person name="Markowitz V."/>
            <person name="Kyrpides N.C."/>
            <person name="Klenk H.-P."/>
            <person name="Hugenholtz P."/>
        </authorList>
    </citation>
    <scope>NUCLEOTIDE SEQUENCE [LARGE SCALE GENOMIC DNA]</scope>
    <source>
        <strain evidence="3">DSM 14684 / CIP 108061 / JCM 11494 / NBRC 100937 / ID131577</strain>
    </source>
</reference>
<dbReference type="HOGENOM" id="CLU_028123_1_0_11"/>
<dbReference type="KEGG" id="cwo:Cwoe_4724"/>
<proteinExistence type="predicted"/>
<evidence type="ECO:0000259" key="1">
    <source>
        <dbReference type="Pfam" id="PF01593"/>
    </source>
</evidence>
<dbReference type="Proteomes" id="UP000008229">
    <property type="component" value="Chromosome"/>
</dbReference>
<gene>
    <name evidence="2" type="ordered locus">Cwoe_4724</name>
</gene>
<dbReference type="RefSeq" id="WP_012936188.1">
    <property type="nucleotide sequence ID" value="NC_013739.1"/>
</dbReference>
<dbReference type="eggNOG" id="COG2907">
    <property type="taxonomic scope" value="Bacteria"/>
</dbReference>
<dbReference type="EMBL" id="CP001854">
    <property type="protein sequence ID" value="ADB53137.1"/>
    <property type="molecule type" value="Genomic_DNA"/>
</dbReference>
<protein>
    <submittedName>
        <fullName evidence="2">Amine oxidase</fullName>
    </submittedName>
</protein>
<dbReference type="STRING" id="469383.Cwoe_4724"/>
<organism evidence="2 3">
    <name type="scientific">Conexibacter woesei (strain DSM 14684 / CCUG 47730 / CIP 108061 / JCM 11494 / NBRC 100937 / ID131577)</name>
    <dbReference type="NCBI Taxonomy" id="469383"/>
    <lineage>
        <taxon>Bacteria</taxon>
        <taxon>Bacillati</taxon>
        <taxon>Actinomycetota</taxon>
        <taxon>Thermoleophilia</taxon>
        <taxon>Solirubrobacterales</taxon>
        <taxon>Conexibacteraceae</taxon>
        <taxon>Conexibacter</taxon>
    </lineage>
</organism>
<dbReference type="InterPro" id="IPR002937">
    <property type="entry name" value="Amino_oxidase"/>
</dbReference>
<keyword evidence="3" id="KW-1185">Reference proteome</keyword>
<dbReference type="GO" id="GO:0016491">
    <property type="term" value="F:oxidoreductase activity"/>
    <property type="evidence" value="ECO:0007669"/>
    <property type="project" value="InterPro"/>
</dbReference>
<dbReference type="AlphaFoldDB" id="D3FA42"/>
<dbReference type="SUPFAM" id="SSF51905">
    <property type="entry name" value="FAD/NAD(P)-binding domain"/>
    <property type="match status" value="1"/>
</dbReference>
<feature type="domain" description="Amine oxidase" evidence="1">
    <location>
        <begin position="10"/>
        <end position="416"/>
    </location>
</feature>
<dbReference type="InterPro" id="IPR036188">
    <property type="entry name" value="FAD/NAD-bd_sf"/>
</dbReference>
<accession>D3FA42</accession>
<evidence type="ECO:0000313" key="2">
    <source>
        <dbReference type="EMBL" id="ADB53137.1"/>
    </source>
</evidence>
<sequence length="421" mass="47571">MKIAIIGGGVSGLVAAHLLHRTGVHDVTLFERGDQLGGHAHTVEVEDERGASHAVDTGFIVHNDRNYPCFQRLLEQLGVATQPAPMSFGVADAVGDFEYNGASPNGLYAKRAHLVTPWFQRMVADLVRFNREARELLGTSAGEWDPSLREYLAARRYSDAFVERLIVPQASAVWSADPEQLWRFPARFLVEFFDNHGMLGLRDRPQWRTIDGGSRRYVEAIAARLGERRVRVATPVEAVSRHPDRVEVTPRGCAPERFDHVVIAAHADQALRLLSDPRERELELLGAFPYQRNDVVLHTDRGLLPRRRRAWASWNYHLTERATGRPTVTYHLNRLQALRGAGREYLVTLNRADDVRGEHVIERFAYDHPVYTRAGTAAQRRWEELDGVGRTSFCGAYWGWGFHEDGVRSALRACARFGGRL</sequence>
<name>D3FA42_CONWI</name>
<dbReference type="PANTHER" id="PTHR42923:SF17">
    <property type="entry name" value="AMINE OXIDASE DOMAIN-CONTAINING PROTEIN"/>
    <property type="match status" value="1"/>
</dbReference>
<dbReference type="OrthoDB" id="20837at2"/>
<dbReference type="Gene3D" id="3.50.50.60">
    <property type="entry name" value="FAD/NAD(P)-binding domain"/>
    <property type="match status" value="1"/>
</dbReference>